<feature type="transmembrane region" description="Helical" evidence="1">
    <location>
        <begin position="28"/>
        <end position="46"/>
    </location>
</feature>
<feature type="transmembrane region" description="Helical" evidence="1">
    <location>
        <begin position="6"/>
        <end position="23"/>
    </location>
</feature>
<evidence type="ECO:0000313" key="3">
    <source>
        <dbReference type="Proteomes" id="UP000600139"/>
    </source>
</evidence>
<dbReference type="AlphaFoldDB" id="A0A934VCE9"/>
<reference evidence="2" key="1">
    <citation type="submission" date="2021-01" db="EMBL/GenBank/DDBJ databases">
        <title>Modified the classification status of verrucomicrobia.</title>
        <authorList>
            <person name="Feng X."/>
        </authorList>
    </citation>
    <scope>NUCLEOTIDE SEQUENCE</scope>
    <source>
        <strain evidence="2">JCM 18052</strain>
    </source>
</reference>
<keyword evidence="1" id="KW-0472">Membrane</keyword>
<evidence type="ECO:0000256" key="1">
    <source>
        <dbReference type="SAM" id="Phobius"/>
    </source>
</evidence>
<dbReference type="Proteomes" id="UP000600139">
    <property type="component" value="Unassembled WGS sequence"/>
</dbReference>
<name>A0A934VCE9_9BACT</name>
<evidence type="ECO:0000313" key="2">
    <source>
        <dbReference type="EMBL" id="MBK1818273.1"/>
    </source>
</evidence>
<protein>
    <submittedName>
        <fullName evidence="2">Uncharacterized protein</fullName>
    </submittedName>
</protein>
<gene>
    <name evidence="2" type="ORF">JIN84_21810</name>
</gene>
<sequence length="73" mass="7504">MTHNVFLVICATLIGVPFIVSCIKGNPIIGFTAGLVAFFAMGFAAGHGASMLEVHIIGFAICGLGVAWSLHGD</sequence>
<dbReference type="EMBL" id="JAENIK010000013">
    <property type="protein sequence ID" value="MBK1818273.1"/>
    <property type="molecule type" value="Genomic_DNA"/>
</dbReference>
<keyword evidence="1" id="KW-0812">Transmembrane</keyword>
<accession>A0A934VCE9</accession>
<dbReference type="RefSeq" id="WP_200353222.1">
    <property type="nucleotide sequence ID" value="NZ_BAABHZ010000002.1"/>
</dbReference>
<keyword evidence="1" id="KW-1133">Transmembrane helix</keyword>
<keyword evidence="3" id="KW-1185">Reference proteome</keyword>
<feature type="transmembrane region" description="Helical" evidence="1">
    <location>
        <begin position="52"/>
        <end position="70"/>
    </location>
</feature>
<comment type="caution">
    <text evidence="2">The sequence shown here is derived from an EMBL/GenBank/DDBJ whole genome shotgun (WGS) entry which is preliminary data.</text>
</comment>
<organism evidence="2 3">
    <name type="scientific">Luteolibacter yonseiensis</name>
    <dbReference type="NCBI Taxonomy" id="1144680"/>
    <lineage>
        <taxon>Bacteria</taxon>
        <taxon>Pseudomonadati</taxon>
        <taxon>Verrucomicrobiota</taxon>
        <taxon>Verrucomicrobiia</taxon>
        <taxon>Verrucomicrobiales</taxon>
        <taxon>Verrucomicrobiaceae</taxon>
        <taxon>Luteolibacter</taxon>
    </lineage>
</organism>
<proteinExistence type="predicted"/>